<dbReference type="AlphaFoldDB" id="A0A0W0FG35"/>
<comment type="caution">
    <text evidence="1">The sequence shown here is derived from an EMBL/GenBank/DDBJ whole genome shotgun (WGS) entry which is preliminary data.</text>
</comment>
<dbReference type="EMBL" id="LATX01001992">
    <property type="protein sequence ID" value="KTB35305.1"/>
    <property type="molecule type" value="Genomic_DNA"/>
</dbReference>
<dbReference type="Proteomes" id="UP000054988">
    <property type="component" value="Unassembled WGS sequence"/>
</dbReference>
<accession>A0A0W0FG35</accession>
<name>A0A0W0FG35_MONRR</name>
<reference evidence="1 2" key="1">
    <citation type="submission" date="2015-12" db="EMBL/GenBank/DDBJ databases">
        <title>Draft genome sequence of Moniliophthora roreri, the causal agent of frosty pod rot of cacao.</title>
        <authorList>
            <person name="Aime M.C."/>
            <person name="Diaz-Valderrama J.R."/>
            <person name="Kijpornyongpan T."/>
            <person name="Phillips-Mora W."/>
        </authorList>
    </citation>
    <scope>NUCLEOTIDE SEQUENCE [LARGE SCALE GENOMIC DNA]</scope>
    <source>
        <strain evidence="1 2">MCA 2952</strain>
    </source>
</reference>
<gene>
    <name evidence="1" type="ORF">WG66_12128</name>
</gene>
<protein>
    <submittedName>
        <fullName evidence="1">Uncharacterized protein</fullName>
    </submittedName>
</protein>
<evidence type="ECO:0000313" key="1">
    <source>
        <dbReference type="EMBL" id="KTB35305.1"/>
    </source>
</evidence>
<sequence>MPKEGIFRCYRVWPLGYPIISAQMGLD</sequence>
<evidence type="ECO:0000313" key="2">
    <source>
        <dbReference type="Proteomes" id="UP000054988"/>
    </source>
</evidence>
<organism evidence="1 2">
    <name type="scientific">Moniliophthora roreri</name>
    <name type="common">Frosty pod rot fungus</name>
    <name type="synonym">Monilia roreri</name>
    <dbReference type="NCBI Taxonomy" id="221103"/>
    <lineage>
        <taxon>Eukaryota</taxon>
        <taxon>Fungi</taxon>
        <taxon>Dikarya</taxon>
        <taxon>Basidiomycota</taxon>
        <taxon>Agaricomycotina</taxon>
        <taxon>Agaricomycetes</taxon>
        <taxon>Agaricomycetidae</taxon>
        <taxon>Agaricales</taxon>
        <taxon>Marasmiineae</taxon>
        <taxon>Marasmiaceae</taxon>
        <taxon>Moniliophthora</taxon>
    </lineage>
</organism>
<proteinExistence type="predicted"/>